<protein>
    <submittedName>
        <fullName evidence="2">Uncharacterized protein</fullName>
    </submittedName>
</protein>
<name>A0ABP7U7H6_9PSEU</name>
<organism evidence="2 3">
    <name type="scientific">Allokutzneria multivorans</name>
    <dbReference type="NCBI Taxonomy" id="1142134"/>
    <lineage>
        <taxon>Bacteria</taxon>
        <taxon>Bacillati</taxon>
        <taxon>Actinomycetota</taxon>
        <taxon>Actinomycetes</taxon>
        <taxon>Pseudonocardiales</taxon>
        <taxon>Pseudonocardiaceae</taxon>
        <taxon>Allokutzneria</taxon>
    </lineage>
</organism>
<proteinExistence type="predicted"/>
<keyword evidence="3" id="KW-1185">Reference proteome</keyword>
<feature type="signal peptide" evidence="1">
    <location>
        <begin position="1"/>
        <end position="26"/>
    </location>
</feature>
<gene>
    <name evidence="2" type="ORF">GCM10022247_73900</name>
</gene>
<dbReference type="Proteomes" id="UP001501747">
    <property type="component" value="Unassembled WGS sequence"/>
</dbReference>
<keyword evidence="1" id="KW-0732">Signal</keyword>
<sequence length="103" mass="11248">MKKIGSVFAFSVLLCSGLVGSAPASAEPRDCTTYILNPPGTWGDGGAYCRSGRGGFRVRVNCDGPLWFNYDRFGNWMNPGSDFSRARCDWGDDALSAAWELRN</sequence>
<comment type="caution">
    <text evidence="2">The sequence shown here is derived from an EMBL/GenBank/DDBJ whole genome shotgun (WGS) entry which is preliminary data.</text>
</comment>
<dbReference type="EMBL" id="BAABAL010000028">
    <property type="protein sequence ID" value="GAA4037291.1"/>
    <property type="molecule type" value="Genomic_DNA"/>
</dbReference>
<feature type="chain" id="PRO_5046611295" evidence="1">
    <location>
        <begin position="27"/>
        <end position="103"/>
    </location>
</feature>
<evidence type="ECO:0000256" key="1">
    <source>
        <dbReference type="SAM" id="SignalP"/>
    </source>
</evidence>
<evidence type="ECO:0000313" key="3">
    <source>
        <dbReference type="Proteomes" id="UP001501747"/>
    </source>
</evidence>
<accession>A0ABP7U7H6</accession>
<evidence type="ECO:0000313" key="2">
    <source>
        <dbReference type="EMBL" id="GAA4037291.1"/>
    </source>
</evidence>
<reference evidence="3" key="1">
    <citation type="journal article" date="2019" name="Int. J. Syst. Evol. Microbiol.">
        <title>The Global Catalogue of Microorganisms (GCM) 10K type strain sequencing project: providing services to taxonomists for standard genome sequencing and annotation.</title>
        <authorList>
            <consortium name="The Broad Institute Genomics Platform"/>
            <consortium name="The Broad Institute Genome Sequencing Center for Infectious Disease"/>
            <person name="Wu L."/>
            <person name="Ma J."/>
        </authorList>
    </citation>
    <scope>NUCLEOTIDE SEQUENCE [LARGE SCALE GENOMIC DNA]</scope>
    <source>
        <strain evidence="3">JCM 17342</strain>
    </source>
</reference>